<evidence type="ECO:0000256" key="5">
    <source>
        <dbReference type="ARBA" id="ARBA00022792"/>
    </source>
</evidence>
<evidence type="ECO:0000256" key="7">
    <source>
        <dbReference type="ARBA" id="ARBA00023128"/>
    </source>
</evidence>
<comment type="subcellular location">
    <subcellularLocation>
        <location evidence="1 10">Mitochondrion inner membrane</location>
    </subcellularLocation>
</comment>
<keyword evidence="8 10" id="KW-0472">Membrane</keyword>
<dbReference type="OMA" id="PVQHDKK"/>
<keyword evidence="5 10" id="KW-0999">Mitochondrion inner membrane</keyword>
<dbReference type="Pfam" id="PF01265">
    <property type="entry name" value="Cyto_heme_lyase"/>
    <property type="match status" value="1"/>
</dbReference>
<evidence type="ECO:0000256" key="6">
    <source>
        <dbReference type="ARBA" id="ARBA00023004"/>
    </source>
</evidence>
<protein>
    <recommendedName>
        <fullName evidence="10">Holocytochrome c-type synthase</fullName>
        <ecNumber evidence="10">4.4.1.17</ecNumber>
    </recommendedName>
</protein>
<evidence type="ECO:0000313" key="12">
    <source>
        <dbReference type="EMBL" id="KAA8493688.1"/>
    </source>
</evidence>
<comment type="similarity">
    <text evidence="2 10">Belongs to the cytochrome c-type heme lyase family.</text>
</comment>
<feature type="compositionally biased region" description="Polar residues" evidence="11">
    <location>
        <begin position="310"/>
        <end position="322"/>
    </location>
</feature>
<dbReference type="PANTHER" id="PTHR12743">
    <property type="entry name" value="CYTOCHROME C1 HEME LYASE"/>
    <property type="match status" value="1"/>
</dbReference>
<keyword evidence="13" id="KW-1185">Reference proteome</keyword>
<evidence type="ECO:0000256" key="1">
    <source>
        <dbReference type="ARBA" id="ARBA00004273"/>
    </source>
</evidence>
<sequence length="459" mass="50212">MGSAVSRQALASPAVSAVPGTEPRREEIGGACPVDHSKMVAAAQENQARACPVDHAKMAASTGVTDVESSSAEAVSAPPQDKCPVPHDKRHKLYDVCSQELNPDNMMPATPNQLPSPGQTVPLEIGREVSSIPKGHATTGAEQSERWVYPSPQMFYNALKRKGKADDVKEHDMDVVVRVHNNMNERTWKEVLEWERRFHCTECDAPSLVRFQGKPDQLSPAARAWSWLGYEKPFDRHDWVVDRCGTQVRYVIDYYYNEKKSGKGDPIEIDVRPALDSVASLVDRSQNRASIAMQGFRRLIPTSPAVGGASEQSSITHPSTSRPVEKKLPDPSQTVSDAKEFEFLTSLTTEKLGQISQEVGQKCAKAAELVAACNAGSATDQLMCEQAQVGMTYCMGTVICPDGAEKFMKALTEGGGNEAAAFDSLHSCIERFQVMATRVRKQGKGVYELGPEKLVYLTK</sequence>
<keyword evidence="9 10" id="KW-0456">Lyase</keyword>
<dbReference type="EMBL" id="VRMN01000006">
    <property type="protein sequence ID" value="KAA8493688.1"/>
    <property type="molecule type" value="Genomic_DNA"/>
</dbReference>
<proteinExistence type="inferred from homology"/>
<dbReference type="PROSITE" id="PS00822">
    <property type="entry name" value="CYTO_HEME_LYASE_2"/>
    <property type="match status" value="1"/>
</dbReference>
<evidence type="ECO:0000256" key="9">
    <source>
        <dbReference type="ARBA" id="ARBA00023239"/>
    </source>
</evidence>
<reference evidence="13" key="1">
    <citation type="journal article" date="2019" name="Nat. Commun.">
        <title>Expansion of phycobilisome linker gene families in mesophilic red algae.</title>
        <authorList>
            <person name="Lee J."/>
            <person name="Kim D."/>
            <person name="Bhattacharya D."/>
            <person name="Yoon H.S."/>
        </authorList>
    </citation>
    <scope>NUCLEOTIDE SEQUENCE [LARGE SCALE GENOMIC DNA]</scope>
    <source>
        <strain evidence="13">CCMP 1328</strain>
    </source>
</reference>
<dbReference type="PROSITE" id="PS00821">
    <property type="entry name" value="CYTO_HEME_LYASE_1"/>
    <property type="match status" value="1"/>
</dbReference>
<accession>A0A5J4YQT6</accession>
<feature type="region of interest" description="Disordered" evidence="11">
    <location>
        <begin position="303"/>
        <end position="335"/>
    </location>
</feature>
<keyword evidence="3 10" id="KW-0349">Heme</keyword>
<dbReference type="OrthoDB" id="4243at2759"/>
<dbReference type="Proteomes" id="UP000324585">
    <property type="component" value="Unassembled WGS sequence"/>
</dbReference>
<comment type="function">
    <text evidence="10">Lyase that catalyzes the covalent linking of the heme group to the cytochrome C apoprotein to produce the mature functional cytochrome.</text>
</comment>
<evidence type="ECO:0000256" key="8">
    <source>
        <dbReference type="ARBA" id="ARBA00023136"/>
    </source>
</evidence>
<evidence type="ECO:0000256" key="11">
    <source>
        <dbReference type="SAM" id="MobiDB-lite"/>
    </source>
</evidence>
<name>A0A5J4YQT6_PORPP</name>
<organism evidence="12 13">
    <name type="scientific">Porphyridium purpureum</name>
    <name type="common">Red alga</name>
    <name type="synonym">Porphyridium cruentum</name>
    <dbReference type="NCBI Taxonomy" id="35688"/>
    <lineage>
        <taxon>Eukaryota</taxon>
        <taxon>Rhodophyta</taxon>
        <taxon>Bangiophyceae</taxon>
        <taxon>Porphyridiales</taxon>
        <taxon>Porphyridiaceae</taxon>
        <taxon>Porphyridium</taxon>
    </lineage>
</organism>
<keyword evidence="4 10" id="KW-0479">Metal-binding</keyword>
<feature type="region of interest" description="Disordered" evidence="11">
    <location>
        <begin position="1"/>
        <end position="30"/>
    </location>
</feature>
<dbReference type="AlphaFoldDB" id="A0A5J4YQT6"/>
<keyword evidence="7 10" id="KW-0496">Mitochondrion</keyword>
<comment type="caution">
    <text evidence="12">The sequence shown here is derived from an EMBL/GenBank/DDBJ whole genome shotgun (WGS) entry which is preliminary data.</text>
</comment>
<comment type="catalytic activity">
    <reaction evidence="10">
        <text>holo-[cytochrome c] = apo-[cytochrome c] + heme b</text>
        <dbReference type="Rhea" id="RHEA:22648"/>
        <dbReference type="Rhea" id="RHEA-COMP:10725"/>
        <dbReference type="Rhea" id="RHEA-COMP:10726"/>
        <dbReference type="ChEBI" id="CHEBI:29950"/>
        <dbReference type="ChEBI" id="CHEBI:60344"/>
        <dbReference type="ChEBI" id="CHEBI:83739"/>
        <dbReference type="EC" id="4.4.1.17"/>
    </reaction>
</comment>
<dbReference type="InterPro" id="IPR000511">
    <property type="entry name" value="Holocyt_c/c1_synthase"/>
</dbReference>
<dbReference type="GO" id="GO:0046872">
    <property type="term" value="F:metal ion binding"/>
    <property type="evidence" value="ECO:0007669"/>
    <property type="project" value="UniProtKB-KW"/>
</dbReference>
<evidence type="ECO:0000313" key="13">
    <source>
        <dbReference type="Proteomes" id="UP000324585"/>
    </source>
</evidence>
<evidence type="ECO:0000256" key="3">
    <source>
        <dbReference type="ARBA" id="ARBA00022617"/>
    </source>
</evidence>
<evidence type="ECO:0000256" key="4">
    <source>
        <dbReference type="ARBA" id="ARBA00022723"/>
    </source>
</evidence>
<evidence type="ECO:0000256" key="2">
    <source>
        <dbReference type="ARBA" id="ARBA00007255"/>
    </source>
</evidence>
<dbReference type="GO" id="GO:0004408">
    <property type="term" value="F:holocytochrome-c synthase activity"/>
    <property type="evidence" value="ECO:0007669"/>
    <property type="project" value="UniProtKB-EC"/>
</dbReference>
<keyword evidence="6 10" id="KW-0408">Iron</keyword>
<evidence type="ECO:0000256" key="10">
    <source>
        <dbReference type="RuleBase" id="RU363130"/>
    </source>
</evidence>
<dbReference type="GO" id="GO:0005743">
    <property type="term" value="C:mitochondrial inner membrane"/>
    <property type="evidence" value="ECO:0007669"/>
    <property type="project" value="UniProtKB-SubCell"/>
</dbReference>
<dbReference type="EC" id="4.4.1.17" evidence="10"/>
<gene>
    <name evidence="12" type="ORF">FVE85_4825</name>
</gene>